<evidence type="ECO:0000256" key="7">
    <source>
        <dbReference type="SAM" id="Phobius"/>
    </source>
</evidence>
<feature type="compositionally biased region" description="Basic and acidic residues" evidence="6">
    <location>
        <begin position="333"/>
        <end position="344"/>
    </location>
</feature>
<reference evidence="9 10" key="1">
    <citation type="journal article" date="2017" name="Genome Announc.">
        <title>Genome sequence of the saprophytic ascomycete Epicoccum nigrum ICMP 19927 strain isolated from New Zealand.</title>
        <authorList>
            <person name="Fokin M."/>
            <person name="Fleetwood D."/>
            <person name="Weir B.S."/>
            <person name="Villas-Boas S.G."/>
        </authorList>
    </citation>
    <scope>NUCLEOTIDE SEQUENCE [LARGE SCALE GENOMIC DNA]</scope>
    <source>
        <strain evidence="9 10">ICMP 19927</strain>
    </source>
</reference>
<keyword evidence="4 7" id="KW-0472">Membrane</keyword>
<dbReference type="InterPro" id="IPR049326">
    <property type="entry name" value="Rhodopsin_dom_fungi"/>
</dbReference>
<evidence type="ECO:0000256" key="1">
    <source>
        <dbReference type="ARBA" id="ARBA00004141"/>
    </source>
</evidence>
<dbReference type="Proteomes" id="UP000193240">
    <property type="component" value="Unassembled WGS sequence"/>
</dbReference>
<gene>
    <name evidence="9" type="ORF">B5807_02338</name>
</gene>
<evidence type="ECO:0000256" key="2">
    <source>
        <dbReference type="ARBA" id="ARBA00022692"/>
    </source>
</evidence>
<dbReference type="STRING" id="105696.A0A1Y2MC93"/>
<organism evidence="9 10">
    <name type="scientific">Epicoccum nigrum</name>
    <name type="common">Soil fungus</name>
    <name type="synonym">Epicoccum purpurascens</name>
    <dbReference type="NCBI Taxonomy" id="105696"/>
    <lineage>
        <taxon>Eukaryota</taxon>
        <taxon>Fungi</taxon>
        <taxon>Dikarya</taxon>
        <taxon>Ascomycota</taxon>
        <taxon>Pezizomycotina</taxon>
        <taxon>Dothideomycetes</taxon>
        <taxon>Pleosporomycetidae</taxon>
        <taxon>Pleosporales</taxon>
        <taxon>Pleosporineae</taxon>
        <taxon>Didymellaceae</taxon>
        <taxon>Epicoccum</taxon>
    </lineage>
</organism>
<dbReference type="Pfam" id="PF20684">
    <property type="entry name" value="Fung_rhodopsin"/>
    <property type="match status" value="1"/>
</dbReference>
<keyword evidence="2 7" id="KW-0812">Transmembrane</keyword>
<feature type="transmembrane region" description="Helical" evidence="7">
    <location>
        <begin position="174"/>
        <end position="197"/>
    </location>
</feature>
<dbReference type="AlphaFoldDB" id="A0A1Y2MC93"/>
<name>A0A1Y2MC93_EPING</name>
<sequence>MDALGAVPQDLSNERIKVLVPAWTLMIISTAFLVWRVVYGFMNGRKFMLCDYLLIIATLLNITATAINQVVVDAGLGRHIYDPSIDILRYSYYLWIAQVVNIIGVAVLKWSICAWLLVLNFSKIYQAIVWLSIALVTAFNFLAPVLTLFGCAPLEANWNYGYQPRKCWAHGTLWLSYTQGICNILTDVIYMAAPLIYLSQVQLSRKTQWGIRAVFLLSIPATICSIFKTIELKTITETRDPTWTGVPLGIWSSAELSIGILIASLPPLRKAFDALFSKILPSTFSTSKTPNSNYGYGRSTNGNHIRLDTYEQNKRSQKSGHHPGESVLDSDSESERAILEDVEGKGAGIVKTTKVTVSEEEDGPSHHTSRESMRPHEPDWAAPDIERGIACAR</sequence>
<feature type="compositionally biased region" description="Basic and acidic residues" evidence="6">
    <location>
        <begin position="363"/>
        <end position="387"/>
    </location>
</feature>
<proteinExistence type="inferred from homology"/>
<evidence type="ECO:0000313" key="10">
    <source>
        <dbReference type="Proteomes" id="UP000193240"/>
    </source>
</evidence>
<dbReference type="InParanoid" id="A0A1Y2MC93"/>
<evidence type="ECO:0000259" key="8">
    <source>
        <dbReference type="Pfam" id="PF20684"/>
    </source>
</evidence>
<keyword evidence="10" id="KW-1185">Reference proteome</keyword>
<evidence type="ECO:0000256" key="3">
    <source>
        <dbReference type="ARBA" id="ARBA00022989"/>
    </source>
</evidence>
<dbReference type="PANTHER" id="PTHR33048">
    <property type="entry name" value="PTH11-LIKE INTEGRAL MEMBRANE PROTEIN (AFU_ORTHOLOGUE AFUA_5G11245)"/>
    <property type="match status" value="1"/>
</dbReference>
<dbReference type="GO" id="GO:0016020">
    <property type="term" value="C:membrane"/>
    <property type="evidence" value="ECO:0007669"/>
    <property type="project" value="UniProtKB-SubCell"/>
</dbReference>
<keyword evidence="3 7" id="KW-1133">Transmembrane helix</keyword>
<feature type="domain" description="Rhodopsin" evidence="8">
    <location>
        <begin position="36"/>
        <end position="272"/>
    </location>
</feature>
<comment type="similarity">
    <text evidence="5">Belongs to the SAT4 family.</text>
</comment>
<feature type="transmembrane region" description="Helical" evidence="7">
    <location>
        <begin position="20"/>
        <end position="39"/>
    </location>
</feature>
<dbReference type="EMBL" id="KZ107839">
    <property type="protein sequence ID" value="OSS52848.1"/>
    <property type="molecule type" value="Genomic_DNA"/>
</dbReference>
<evidence type="ECO:0000256" key="6">
    <source>
        <dbReference type="SAM" id="MobiDB-lite"/>
    </source>
</evidence>
<dbReference type="InterPro" id="IPR052337">
    <property type="entry name" value="SAT4-like"/>
</dbReference>
<dbReference type="OMA" id="KWSICAW"/>
<feature type="transmembrane region" description="Helical" evidence="7">
    <location>
        <begin position="129"/>
        <end position="154"/>
    </location>
</feature>
<protein>
    <recommendedName>
        <fullName evidence="8">Rhodopsin domain-containing protein</fullName>
    </recommendedName>
</protein>
<comment type="subcellular location">
    <subcellularLocation>
        <location evidence="1">Membrane</location>
        <topology evidence="1">Multi-pass membrane protein</topology>
    </subcellularLocation>
</comment>
<feature type="transmembrane region" description="Helical" evidence="7">
    <location>
        <begin position="92"/>
        <end position="117"/>
    </location>
</feature>
<evidence type="ECO:0000256" key="5">
    <source>
        <dbReference type="ARBA" id="ARBA00038359"/>
    </source>
</evidence>
<evidence type="ECO:0000313" key="9">
    <source>
        <dbReference type="EMBL" id="OSS52848.1"/>
    </source>
</evidence>
<evidence type="ECO:0000256" key="4">
    <source>
        <dbReference type="ARBA" id="ARBA00023136"/>
    </source>
</evidence>
<feature type="transmembrane region" description="Helical" evidence="7">
    <location>
        <begin position="51"/>
        <end position="72"/>
    </location>
</feature>
<accession>A0A1Y2MC93</accession>
<dbReference type="PANTHER" id="PTHR33048:SF163">
    <property type="entry name" value="INTEGRAL MEMBRANE PROTEIN (AFU_ORTHOLOGUE AFUA_8G05510)"/>
    <property type="match status" value="1"/>
</dbReference>
<feature type="region of interest" description="Disordered" evidence="6">
    <location>
        <begin position="312"/>
        <end position="393"/>
    </location>
</feature>